<comment type="caution">
    <text evidence="1">The sequence shown here is derived from an EMBL/GenBank/DDBJ whole genome shotgun (WGS) entry which is preliminary data.</text>
</comment>
<evidence type="ECO:0000313" key="2">
    <source>
        <dbReference type="Proteomes" id="UP000019491"/>
    </source>
</evidence>
<keyword evidence="2" id="KW-1185">Reference proteome</keyword>
<organism evidence="1 2">
    <name type="scientific">Rhodococcus wratislaviensis NBRC 100605</name>
    <dbReference type="NCBI Taxonomy" id="1219028"/>
    <lineage>
        <taxon>Bacteria</taxon>
        <taxon>Bacillati</taxon>
        <taxon>Actinomycetota</taxon>
        <taxon>Actinomycetes</taxon>
        <taxon>Mycobacteriales</taxon>
        <taxon>Nocardiaceae</taxon>
        <taxon>Rhodococcus</taxon>
    </lineage>
</organism>
<dbReference type="EMBL" id="BAWF01000066">
    <property type="protein sequence ID" value="GAF49063.1"/>
    <property type="molecule type" value="Genomic_DNA"/>
</dbReference>
<name>X0PZP9_RHOWR</name>
<protein>
    <submittedName>
        <fullName evidence="1">Uncharacterized protein</fullName>
    </submittedName>
</protein>
<sequence length="117" mass="12648">MSAVADAVFAAVFVVASAVARLPIDRRRDDRTGMHIQPNTRTFTKHRGLLTHVGKAEHGNPALGNLRGCVSEVPASNYSAPRVVTTYGLSAEVATGFALVLMAELRWKHETHPCCSH</sequence>
<dbReference type="Proteomes" id="UP000019491">
    <property type="component" value="Unassembled WGS sequence"/>
</dbReference>
<proteinExistence type="predicted"/>
<accession>X0PZP9</accession>
<evidence type="ECO:0000313" key="1">
    <source>
        <dbReference type="EMBL" id="GAF49063.1"/>
    </source>
</evidence>
<reference evidence="1 2" key="1">
    <citation type="submission" date="2014-02" db="EMBL/GenBank/DDBJ databases">
        <title>Whole genome shotgun sequence of Rhodococcus wratislaviensis NBRC 100605.</title>
        <authorList>
            <person name="Hosoyama A."/>
            <person name="Tsuchikane K."/>
            <person name="Yoshida I."/>
            <person name="Ohji S."/>
            <person name="Ichikawa N."/>
            <person name="Yamazoe A."/>
            <person name="Fujita N."/>
        </authorList>
    </citation>
    <scope>NUCLEOTIDE SEQUENCE [LARGE SCALE GENOMIC DNA]</scope>
    <source>
        <strain evidence="1 2">NBRC 100605</strain>
    </source>
</reference>
<gene>
    <name evidence="1" type="ORF">RW1_066_00300</name>
</gene>
<dbReference type="AlphaFoldDB" id="X0PZP9"/>